<dbReference type="EMBL" id="NOXF01000002">
    <property type="protein sequence ID" value="PEQ25143.1"/>
    <property type="molecule type" value="Genomic_DNA"/>
</dbReference>
<dbReference type="Proteomes" id="UP000220611">
    <property type="component" value="Unassembled WGS sequence"/>
</dbReference>
<reference evidence="2 4" key="3">
    <citation type="submission" date="2017-07" db="EMBL/GenBank/DDBJ databases">
        <title>Prevalence of linear plasmids in Cutibacterium (Propionibacterium) acnes isolates obtained from prostatic tissue.</title>
        <authorList>
            <person name="Davidsson S."/>
            <person name="Carlsson J."/>
            <person name="Molling P."/>
            <person name="Andren O."/>
            <person name="Andersson S.-O."/>
            <person name="Brzuszkiewicz E."/>
            <person name="Poehlein A."/>
            <person name="Al-Zeer M."/>
            <person name="Brinkmann V."/>
            <person name="Scavenius C."/>
            <person name="Nazipi S."/>
            <person name="Soderquist B."/>
            <person name="Bruggemann H."/>
        </authorList>
    </citation>
    <scope>NUCLEOTIDE SEQUENCE [LARGE SCALE GENOMIC DNA]</scope>
    <source>
        <strain evidence="2 4">DSM 753</strain>
    </source>
</reference>
<comment type="caution">
    <text evidence="1">The sequence shown here is derived from an EMBL/GenBank/DDBJ whole genome shotgun (WGS) entry which is preliminary data.</text>
</comment>
<evidence type="ECO:0000313" key="2">
    <source>
        <dbReference type="EMBL" id="PEQ25143.1"/>
    </source>
</evidence>
<evidence type="ECO:0000313" key="4">
    <source>
        <dbReference type="Proteomes" id="UP000220611"/>
    </source>
</evidence>
<sequence>MKKLILVGGTMGVGKSSVCRALHQRLTPSVWLDGDWCWNLNPFEVTEETKAMAMDNIAHLLGSFLRCSQTEYVIFSWVMHQQEIIDELLSRLTGTAFTLYSYSLVCSEEILIQRLEKDIRRGRRHPDVLERSRKRLPLYQSLDTWKLDVGRRTPEEAAEKIKTDIAG</sequence>
<dbReference type="Proteomes" id="UP000003490">
    <property type="component" value="Unassembled WGS sequence"/>
</dbReference>
<dbReference type="AlphaFoldDB" id="A7VYB8"/>
<evidence type="ECO:0000313" key="1">
    <source>
        <dbReference type="EMBL" id="EDO59546.1"/>
    </source>
</evidence>
<organism evidence="1 3">
    <name type="scientific">[Clostridium] leptum DSM 753</name>
    <dbReference type="NCBI Taxonomy" id="428125"/>
    <lineage>
        <taxon>Bacteria</taxon>
        <taxon>Bacillati</taxon>
        <taxon>Bacillota</taxon>
        <taxon>Clostridia</taxon>
        <taxon>Eubacteriales</taxon>
        <taxon>Oscillospiraceae</taxon>
        <taxon>Oscillospiraceae incertae sedis</taxon>
    </lineage>
</organism>
<protein>
    <submittedName>
        <fullName evidence="2">Nucleotide kinase</fullName>
    </submittedName>
</protein>
<name>A7VYB8_9FIRM</name>
<dbReference type="Gene3D" id="3.40.50.300">
    <property type="entry name" value="P-loop containing nucleotide triphosphate hydrolases"/>
    <property type="match status" value="1"/>
</dbReference>
<gene>
    <name evidence="2" type="ORF">CH238_03650</name>
    <name evidence="1" type="ORF">CLOLEP_03596</name>
</gene>
<dbReference type="OrthoDB" id="9790407at2"/>
<dbReference type="HOGENOM" id="CLU_102890_0_0_9"/>
<dbReference type="eggNOG" id="COG0703">
    <property type="taxonomic scope" value="Bacteria"/>
</dbReference>
<dbReference type="SUPFAM" id="SSF52540">
    <property type="entry name" value="P-loop containing nucleoside triphosphate hydrolases"/>
    <property type="match status" value="1"/>
</dbReference>
<keyword evidence="2" id="KW-0808">Transferase</keyword>
<reference evidence="1 3" key="2">
    <citation type="submission" date="2007-08" db="EMBL/GenBank/DDBJ databases">
        <authorList>
            <person name="Fulton L."/>
            <person name="Clifton S."/>
            <person name="Fulton B."/>
            <person name="Xu J."/>
            <person name="Minx P."/>
            <person name="Pepin K.H."/>
            <person name="Johnson M."/>
            <person name="Thiruvilangam P."/>
            <person name="Bhonagiri V."/>
            <person name="Nash W.E."/>
            <person name="Wang C."/>
            <person name="Mardis E.R."/>
            <person name="Wilson R.K."/>
        </authorList>
    </citation>
    <scope>NUCLEOTIDE SEQUENCE [LARGE SCALE GENOMIC DNA]</scope>
    <source>
        <strain evidence="1 3">DSM 753</strain>
    </source>
</reference>
<dbReference type="EMBL" id="ABCB02000021">
    <property type="protein sequence ID" value="EDO59546.1"/>
    <property type="molecule type" value="Genomic_DNA"/>
</dbReference>
<reference evidence="1 3" key="1">
    <citation type="submission" date="2007-08" db="EMBL/GenBank/DDBJ databases">
        <title>Draft genome sequence of Clostridium leptum (DSM 753).</title>
        <authorList>
            <person name="Sudarsanam P."/>
            <person name="Ley R."/>
            <person name="Guruge J."/>
            <person name="Turnbaugh P.J."/>
            <person name="Mahowald M."/>
            <person name="Liep D."/>
            <person name="Gordon J."/>
        </authorList>
    </citation>
    <scope>NUCLEOTIDE SEQUENCE [LARGE SCALE GENOMIC DNA]</scope>
    <source>
        <strain evidence="1 3">DSM 753</strain>
    </source>
</reference>
<evidence type="ECO:0000313" key="3">
    <source>
        <dbReference type="Proteomes" id="UP000003490"/>
    </source>
</evidence>
<dbReference type="Pfam" id="PF13238">
    <property type="entry name" value="AAA_18"/>
    <property type="match status" value="1"/>
</dbReference>
<keyword evidence="2" id="KW-0418">Kinase</keyword>
<proteinExistence type="predicted"/>
<dbReference type="GO" id="GO:0016301">
    <property type="term" value="F:kinase activity"/>
    <property type="evidence" value="ECO:0007669"/>
    <property type="project" value="UniProtKB-KW"/>
</dbReference>
<dbReference type="InterPro" id="IPR027417">
    <property type="entry name" value="P-loop_NTPase"/>
</dbReference>
<accession>A7VYB8</accession>
<keyword evidence="4" id="KW-1185">Reference proteome</keyword>